<dbReference type="Proteomes" id="UP001067708">
    <property type="component" value="Unassembled WGS sequence"/>
</dbReference>
<organism evidence="1 2">
    <name type="scientific">Brevibacillus halotolerans</name>
    <dbReference type="NCBI Taxonomy" id="1507437"/>
    <lineage>
        <taxon>Bacteria</taxon>
        <taxon>Bacillati</taxon>
        <taxon>Bacillota</taxon>
        <taxon>Bacilli</taxon>
        <taxon>Bacillales</taxon>
        <taxon>Paenibacillaceae</taxon>
        <taxon>Brevibacillus</taxon>
    </lineage>
</organism>
<dbReference type="EMBL" id="JAPTNG010000001">
    <property type="protein sequence ID" value="MCZ0829221.1"/>
    <property type="molecule type" value="Genomic_DNA"/>
</dbReference>
<evidence type="ECO:0000313" key="1">
    <source>
        <dbReference type="EMBL" id="MCZ0829221.1"/>
    </source>
</evidence>
<evidence type="ECO:0000313" key="2">
    <source>
        <dbReference type="Proteomes" id="UP001067708"/>
    </source>
</evidence>
<comment type="caution">
    <text evidence="1">The sequence shown here is derived from an EMBL/GenBank/DDBJ whole genome shotgun (WGS) entry which is preliminary data.</text>
</comment>
<gene>
    <name evidence="1" type="ORF">O0535_00250</name>
</gene>
<keyword evidence="2" id="KW-1185">Reference proteome</keyword>
<dbReference type="RefSeq" id="WP_156037955.1">
    <property type="nucleotide sequence ID" value="NZ_JAPTNG010000001.1"/>
</dbReference>
<sequence length="58" mass="6707">MSKMIDAKALEDKLCRYEEALHEIERLVFHNQSIPLSIPESIQKQVVIKTGVQIDRDV</sequence>
<reference evidence="1" key="1">
    <citation type="submission" date="2022-09" db="EMBL/GenBank/DDBJ databases">
        <title>Genome analysis and characterization of larvicidal activity of Brevibacillus strains.</title>
        <authorList>
            <person name="Patrusheva E.V."/>
            <person name="Izotova A.O."/>
            <person name="Toshchakov S.V."/>
            <person name="Sineoky S.P."/>
        </authorList>
    </citation>
    <scope>NUCLEOTIDE SEQUENCE</scope>
    <source>
        <strain evidence="1">VKPM_B-13244</strain>
    </source>
</reference>
<name>A0ABT4HRP0_9BACL</name>
<protein>
    <submittedName>
        <fullName evidence="1">Uncharacterized protein</fullName>
    </submittedName>
</protein>
<accession>A0ABT4HRP0</accession>
<proteinExistence type="predicted"/>